<accession>A0A1E7F1E7</accession>
<evidence type="ECO:0000313" key="2">
    <source>
        <dbReference type="EMBL" id="OEU11895.1"/>
    </source>
</evidence>
<evidence type="ECO:0000259" key="1">
    <source>
        <dbReference type="PROSITE" id="PS50405"/>
    </source>
</evidence>
<dbReference type="KEGG" id="fcy:FRACYDRAFT_263339"/>
<reference evidence="2 3" key="1">
    <citation type="submission" date="2016-09" db="EMBL/GenBank/DDBJ databases">
        <title>Extensive genetic diversity and differential bi-allelic expression allows diatom success in the polar Southern Ocean.</title>
        <authorList>
            <consortium name="DOE Joint Genome Institute"/>
            <person name="Mock T."/>
            <person name="Otillar R.P."/>
            <person name="Strauss J."/>
            <person name="Dupont C."/>
            <person name="Frickenhaus S."/>
            <person name="Maumus F."/>
            <person name="Mcmullan M."/>
            <person name="Sanges R."/>
            <person name="Schmutz J."/>
            <person name="Toseland A."/>
            <person name="Valas R."/>
            <person name="Veluchamy A."/>
            <person name="Ward B.J."/>
            <person name="Allen A."/>
            <person name="Barry K."/>
            <person name="Falciatore A."/>
            <person name="Ferrante M."/>
            <person name="Fortunato A.E."/>
            <person name="Gloeckner G."/>
            <person name="Gruber A."/>
            <person name="Hipkin R."/>
            <person name="Janech M."/>
            <person name="Kroth P."/>
            <person name="Leese F."/>
            <person name="Lindquist E."/>
            <person name="Lyon B.R."/>
            <person name="Martin J."/>
            <person name="Mayer C."/>
            <person name="Parker M."/>
            <person name="Quesneville H."/>
            <person name="Raymond J."/>
            <person name="Uhlig C."/>
            <person name="Valentin K.U."/>
            <person name="Worden A.Z."/>
            <person name="Armbrust E.V."/>
            <person name="Bowler C."/>
            <person name="Green B."/>
            <person name="Moulton V."/>
            <person name="Van Oosterhout C."/>
            <person name="Grigoriev I."/>
        </authorList>
    </citation>
    <scope>NUCLEOTIDE SEQUENCE [LARGE SCALE GENOMIC DNA]</scope>
    <source>
        <strain evidence="2 3">CCMP1102</strain>
    </source>
</reference>
<dbReference type="EMBL" id="KV784366">
    <property type="protein sequence ID" value="OEU11895.1"/>
    <property type="molecule type" value="Genomic_DNA"/>
</dbReference>
<name>A0A1E7F1E7_9STRA</name>
<proteinExistence type="predicted"/>
<dbReference type="PANTHER" id="PTHR43968:SF6">
    <property type="entry name" value="GLUTATHIONE S-TRANSFERASE OMEGA"/>
    <property type="match status" value="1"/>
</dbReference>
<protein>
    <recommendedName>
        <fullName evidence="1">GST C-terminal domain-containing protein</fullName>
    </recommendedName>
</protein>
<dbReference type="InParanoid" id="A0A1E7F1E7"/>
<dbReference type="PANTHER" id="PTHR43968">
    <property type="match status" value="1"/>
</dbReference>
<sequence>MNNSSRHHDDNDNDDVKINNDCNHVHTTTDCNRNLVSKLPLLLSPAKRRKLPSESVMLATTTTRTTETTTTTCTSSSVYGSLSSESDALMASIMMRISNNNNDTTAAPAAPATAASFTLLHADFCPYANRVWVALLEKQEQQHNTSTNTNTNTKLFSEILCCYFAGPVKDEGTKLLYSLGFKTVPAVIYNNSTAGGGDKSESEPSFQALGQSSSLLAEYVDDTFSSSYSSNNDDKYDVGFSSLKPLSNDPIMLFNMRYFIQKYDSYCDYYYTYLMNQDPLQEKEIAQQFQSYLQEIENDLTIFSSRKGPYLCGNLFTLADIHIFGFIERTIIVIQHYKKYGRTNNKESSSSSRLWKITVDSNNKEEKGKEEIIVADDDDNNDFKNISRWYKTMVERPSIKNFIIVERRNQSKDIMIFEALERKEYLIEVYECYANNEVQLAKTIHAKHSRPGYNAYKKYRNENEKRGGGDIRIK</sequence>
<dbReference type="Proteomes" id="UP000095751">
    <property type="component" value="Unassembled WGS sequence"/>
</dbReference>
<dbReference type="SUPFAM" id="SSF47616">
    <property type="entry name" value="GST C-terminal domain-like"/>
    <property type="match status" value="1"/>
</dbReference>
<organism evidence="2 3">
    <name type="scientific">Fragilariopsis cylindrus CCMP1102</name>
    <dbReference type="NCBI Taxonomy" id="635003"/>
    <lineage>
        <taxon>Eukaryota</taxon>
        <taxon>Sar</taxon>
        <taxon>Stramenopiles</taxon>
        <taxon>Ochrophyta</taxon>
        <taxon>Bacillariophyta</taxon>
        <taxon>Bacillariophyceae</taxon>
        <taxon>Bacillariophycidae</taxon>
        <taxon>Bacillariales</taxon>
        <taxon>Bacillariaceae</taxon>
        <taxon>Fragilariopsis</taxon>
    </lineage>
</organism>
<gene>
    <name evidence="2" type="ORF">FRACYDRAFT_263339</name>
</gene>
<dbReference type="AlphaFoldDB" id="A0A1E7F1E7"/>
<dbReference type="PROSITE" id="PS50405">
    <property type="entry name" value="GST_CTER"/>
    <property type="match status" value="1"/>
</dbReference>
<dbReference type="Gene3D" id="3.40.30.10">
    <property type="entry name" value="Glutaredoxin"/>
    <property type="match status" value="1"/>
</dbReference>
<dbReference type="InterPro" id="IPR036282">
    <property type="entry name" value="Glutathione-S-Trfase_C_sf"/>
</dbReference>
<evidence type="ECO:0000313" key="3">
    <source>
        <dbReference type="Proteomes" id="UP000095751"/>
    </source>
</evidence>
<keyword evidence="3" id="KW-1185">Reference proteome</keyword>
<dbReference type="GO" id="GO:0005737">
    <property type="term" value="C:cytoplasm"/>
    <property type="evidence" value="ECO:0007669"/>
    <property type="project" value="TreeGrafter"/>
</dbReference>
<dbReference type="InterPro" id="IPR050983">
    <property type="entry name" value="GST_Omega/HSP26"/>
</dbReference>
<dbReference type="Gene3D" id="1.20.1050.10">
    <property type="match status" value="1"/>
</dbReference>
<feature type="domain" description="GST C-terminal" evidence="1">
    <location>
        <begin position="241"/>
        <end position="413"/>
    </location>
</feature>
<dbReference type="InterPro" id="IPR010987">
    <property type="entry name" value="Glutathione-S-Trfase_C-like"/>
</dbReference>